<organism evidence="13 14">
    <name type="scientific">Caldithrix abyssi DSM 13497</name>
    <dbReference type="NCBI Taxonomy" id="880073"/>
    <lineage>
        <taxon>Bacteria</taxon>
        <taxon>Pseudomonadati</taxon>
        <taxon>Calditrichota</taxon>
        <taxon>Calditrichia</taxon>
        <taxon>Calditrichales</taxon>
        <taxon>Calditrichaceae</taxon>
        <taxon>Caldithrix</taxon>
    </lineage>
</organism>
<keyword evidence="6 10" id="KW-0547">Nucleotide-binding</keyword>
<dbReference type="GO" id="GO:0030956">
    <property type="term" value="C:glutamyl-tRNA(Gln) amidotransferase complex"/>
    <property type="evidence" value="ECO:0007669"/>
    <property type="project" value="InterPro"/>
</dbReference>
<dbReference type="Pfam" id="PF01425">
    <property type="entry name" value="Amidase"/>
    <property type="match status" value="1"/>
</dbReference>
<evidence type="ECO:0000313" key="13">
    <source>
        <dbReference type="EMBL" id="EHO42332.1"/>
    </source>
</evidence>
<evidence type="ECO:0000313" key="14">
    <source>
        <dbReference type="Proteomes" id="UP000004671"/>
    </source>
</evidence>
<dbReference type="InterPro" id="IPR036928">
    <property type="entry name" value="AS_sf"/>
</dbReference>
<dbReference type="GO" id="GO:0050567">
    <property type="term" value="F:glutaminyl-tRNA synthase (glutamine-hydrolyzing) activity"/>
    <property type="evidence" value="ECO:0007669"/>
    <property type="project" value="UniProtKB-UniRule"/>
</dbReference>
<dbReference type="Proteomes" id="UP000004671">
    <property type="component" value="Chromosome"/>
</dbReference>
<keyword evidence="7 10" id="KW-0067">ATP-binding</keyword>
<dbReference type="PANTHER" id="PTHR11895">
    <property type="entry name" value="TRANSAMIDASE"/>
    <property type="match status" value="1"/>
</dbReference>
<dbReference type="STRING" id="880073.Cabys_1569"/>
<keyword evidence="5 10" id="KW-0436">Ligase</keyword>
<evidence type="ECO:0000256" key="6">
    <source>
        <dbReference type="ARBA" id="ARBA00022741"/>
    </source>
</evidence>
<dbReference type="InterPro" id="IPR020556">
    <property type="entry name" value="Amidase_CS"/>
</dbReference>
<comment type="subunit">
    <text evidence="2 10">Heterotrimer of A, B and C subunits.</text>
</comment>
<dbReference type="InterPro" id="IPR023631">
    <property type="entry name" value="Amidase_dom"/>
</dbReference>
<evidence type="ECO:0000256" key="5">
    <source>
        <dbReference type="ARBA" id="ARBA00022598"/>
    </source>
</evidence>
<keyword evidence="8 10" id="KW-0648">Protein biosynthesis</keyword>
<feature type="active site" description="Charge relay system" evidence="10">
    <location>
        <position position="148"/>
    </location>
</feature>
<dbReference type="GO" id="GO:0005524">
    <property type="term" value="F:ATP binding"/>
    <property type="evidence" value="ECO:0007669"/>
    <property type="project" value="UniProtKB-KW"/>
</dbReference>
<evidence type="ECO:0000256" key="3">
    <source>
        <dbReference type="ARBA" id="ARBA00012739"/>
    </source>
</evidence>
<dbReference type="InterPro" id="IPR004412">
    <property type="entry name" value="GatA"/>
</dbReference>
<evidence type="ECO:0000256" key="1">
    <source>
        <dbReference type="ARBA" id="ARBA00008069"/>
    </source>
</evidence>
<dbReference type="EC" id="6.3.5.7" evidence="3 10"/>
<sequence>MSIKEIQLALAQKKITLTGRVKKALASIEEHSHLNAFTQVFAEQALARAAELEKELAAGNDPGPLTGVIMAIKDNINIAGERTTCASKILETFVSPFDATVIQRLRDAGAIFIGKTNMDEFAMGSSSENSHFGAVKNPLNPSYVAGGSSGGSAVAVAIGACDAALGSETGGSIRQPASFTGLVGVKPTYGRVSRYGLVAYASSLDQIGVFARNVRDAALILKTMAGRDAHDSTTADVAVPEYEQALEKSIKGLKIGLPNQYFADGLDPEIQEGILKISDQLARQGATVDNFDLPLSRFSIATYYIIATAEASSNLARYDGVRYGYRAKDAEDLNEMYARTRSEGFGQEVKRRILLGTYVLSSGYYDAYYKKAMQVRRLIKDELNAAFKNFDVIITPTTPTTAFKLGEKIDDPLTMYLMDVYTVTANLAGICAINVPAGRHSNGLPFGLQVMAPAFQEERLFQLSASIEKMIS</sequence>
<evidence type="ECO:0000256" key="9">
    <source>
        <dbReference type="ARBA" id="ARBA00047407"/>
    </source>
</evidence>
<evidence type="ECO:0000256" key="7">
    <source>
        <dbReference type="ARBA" id="ARBA00022840"/>
    </source>
</evidence>
<dbReference type="NCBIfam" id="TIGR00132">
    <property type="entry name" value="gatA"/>
    <property type="match status" value="1"/>
</dbReference>
<dbReference type="PROSITE" id="PS00571">
    <property type="entry name" value="AMIDASES"/>
    <property type="match status" value="1"/>
</dbReference>
<reference evidence="13 14" key="1">
    <citation type="submission" date="2011-09" db="EMBL/GenBank/DDBJ databases">
        <title>The permanent draft genome of Caldithrix abyssi DSM 13497.</title>
        <authorList>
            <consortium name="US DOE Joint Genome Institute (JGI-PGF)"/>
            <person name="Lucas S."/>
            <person name="Han J."/>
            <person name="Lapidus A."/>
            <person name="Bruce D."/>
            <person name="Goodwin L."/>
            <person name="Pitluck S."/>
            <person name="Peters L."/>
            <person name="Kyrpides N."/>
            <person name="Mavromatis K."/>
            <person name="Ivanova N."/>
            <person name="Mikhailova N."/>
            <person name="Chertkov O."/>
            <person name="Detter J.C."/>
            <person name="Tapia R."/>
            <person name="Han C."/>
            <person name="Land M."/>
            <person name="Hauser L."/>
            <person name="Markowitz V."/>
            <person name="Cheng J.-F."/>
            <person name="Hugenholtz P."/>
            <person name="Woyke T."/>
            <person name="Wu D."/>
            <person name="Spring S."/>
            <person name="Brambilla E."/>
            <person name="Klenk H.-P."/>
            <person name="Eisen J.A."/>
        </authorList>
    </citation>
    <scope>NUCLEOTIDE SEQUENCE [LARGE SCALE GENOMIC DNA]</scope>
    <source>
        <strain evidence="13 14">DSM 13497</strain>
    </source>
</reference>
<evidence type="ECO:0000313" key="15">
    <source>
        <dbReference type="Proteomes" id="UP000183868"/>
    </source>
</evidence>
<evidence type="ECO:0000256" key="8">
    <source>
        <dbReference type="ARBA" id="ARBA00022917"/>
    </source>
</evidence>
<dbReference type="EMBL" id="CP018099">
    <property type="protein sequence ID" value="APF18318.1"/>
    <property type="molecule type" value="Genomic_DNA"/>
</dbReference>
<reference evidence="12 15" key="2">
    <citation type="submission" date="2016-11" db="EMBL/GenBank/DDBJ databases">
        <title>Genomic analysis of Caldithrix abyssi and proposal of a novel bacterial phylum Caldithrichaeota.</title>
        <authorList>
            <person name="Kublanov I."/>
            <person name="Sigalova O."/>
            <person name="Gavrilov S."/>
            <person name="Lebedinsky A."/>
            <person name="Ivanova N."/>
            <person name="Daum C."/>
            <person name="Reddy T."/>
            <person name="Klenk H.P."/>
            <person name="Goker M."/>
            <person name="Reva O."/>
            <person name="Miroshnichenko M."/>
            <person name="Kyprides N."/>
            <person name="Woyke T."/>
            <person name="Gelfand M."/>
        </authorList>
    </citation>
    <scope>NUCLEOTIDE SEQUENCE [LARGE SCALE GENOMIC DNA]</scope>
    <source>
        <strain evidence="12 15">LF13</strain>
    </source>
</reference>
<evidence type="ECO:0000256" key="2">
    <source>
        <dbReference type="ARBA" id="ARBA00011123"/>
    </source>
</evidence>
<accession>H1XQQ9</accession>
<feature type="active site" description="Charge relay system" evidence="10">
    <location>
        <position position="73"/>
    </location>
</feature>
<dbReference type="Gene3D" id="3.90.1300.10">
    <property type="entry name" value="Amidase signature (AS) domain"/>
    <property type="match status" value="1"/>
</dbReference>
<name>H1XQQ9_CALAY</name>
<dbReference type="PaxDb" id="880073-Calab_2724"/>
<dbReference type="RefSeq" id="WP_006929625.1">
    <property type="nucleotide sequence ID" value="NZ_CM001402.1"/>
</dbReference>
<dbReference type="AlphaFoldDB" id="H1XQQ9"/>
<dbReference type="HAMAP" id="MF_00120">
    <property type="entry name" value="GatA"/>
    <property type="match status" value="1"/>
</dbReference>
<dbReference type="HOGENOM" id="CLU_009600_0_3_0"/>
<protein>
    <recommendedName>
        <fullName evidence="4 10">Glutamyl-tRNA(Gln) amidotransferase subunit A</fullName>
        <shortName evidence="10">Glu-ADT subunit A</shortName>
        <ecNumber evidence="3 10">6.3.5.7</ecNumber>
    </recommendedName>
</protein>
<dbReference type="eggNOG" id="COG0154">
    <property type="taxonomic scope" value="Bacteria"/>
</dbReference>
<keyword evidence="13" id="KW-0808">Transferase</keyword>
<proteinExistence type="inferred from homology"/>
<evidence type="ECO:0000313" key="12">
    <source>
        <dbReference type="EMBL" id="APF18318.1"/>
    </source>
</evidence>
<keyword evidence="14" id="KW-1185">Reference proteome</keyword>
<dbReference type="GO" id="GO:0016740">
    <property type="term" value="F:transferase activity"/>
    <property type="evidence" value="ECO:0007669"/>
    <property type="project" value="UniProtKB-KW"/>
</dbReference>
<dbReference type="OrthoDB" id="9811471at2"/>
<gene>
    <name evidence="10 12" type="primary">gatA</name>
    <name evidence="12" type="ORF">Cabys_1569</name>
    <name evidence="13" type="ORF">Calab_2724</name>
</gene>
<dbReference type="KEGG" id="caby:Cabys_1569"/>
<dbReference type="Proteomes" id="UP000183868">
    <property type="component" value="Chromosome"/>
</dbReference>
<dbReference type="GO" id="GO:0006412">
    <property type="term" value="P:translation"/>
    <property type="evidence" value="ECO:0007669"/>
    <property type="project" value="UniProtKB-UniRule"/>
</dbReference>
<evidence type="ECO:0000256" key="10">
    <source>
        <dbReference type="HAMAP-Rule" id="MF_00120"/>
    </source>
</evidence>
<evidence type="ECO:0000259" key="11">
    <source>
        <dbReference type="Pfam" id="PF01425"/>
    </source>
</evidence>
<dbReference type="InParanoid" id="H1XQQ9"/>
<dbReference type="InterPro" id="IPR000120">
    <property type="entry name" value="Amidase"/>
</dbReference>
<dbReference type="EMBL" id="CM001402">
    <property type="protein sequence ID" value="EHO42332.1"/>
    <property type="molecule type" value="Genomic_DNA"/>
</dbReference>
<dbReference type="PANTHER" id="PTHR11895:SF151">
    <property type="entry name" value="GLUTAMYL-TRNA(GLN) AMIDOTRANSFERASE SUBUNIT A"/>
    <property type="match status" value="1"/>
</dbReference>
<evidence type="ECO:0000256" key="4">
    <source>
        <dbReference type="ARBA" id="ARBA00014428"/>
    </source>
</evidence>
<comment type="catalytic activity">
    <reaction evidence="9 10">
        <text>L-glutamyl-tRNA(Gln) + L-glutamine + ATP + H2O = L-glutaminyl-tRNA(Gln) + L-glutamate + ADP + phosphate + H(+)</text>
        <dbReference type="Rhea" id="RHEA:17521"/>
        <dbReference type="Rhea" id="RHEA-COMP:9681"/>
        <dbReference type="Rhea" id="RHEA-COMP:9684"/>
        <dbReference type="ChEBI" id="CHEBI:15377"/>
        <dbReference type="ChEBI" id="CHEBI:15378"/>
        <dbReference type="ChEBI" id="CHEBI:29985"/>
        <dbReference type="ChEBI" id="CHEBI:30616"/>
        <dbReference type="ChEBI" id="CHEBI:43474"/>
        <dbReference type="ChEBI" id="CHEBI:58359"/>
        <dbReference type="ChEBI" id="CHEBI:78520"/>
        <dbReference type="ChEBI" id="CHEBI:78521"/>
        <dbReference type="ChEBI" id="CHEBI:456216"/>
        <dbReference type="EC" id="6.3.5.7"/>
    </reaction>
</comment>
<comment type="similarity">
    <text evidence="1 10">Belongs to the amidase family. GatA subfamily.</text>
</comment>
<feature type="active site" description="Acyl-ester intermediate" evidence="10">
    <location>
        <position position="172"/>
    </location>
</feature>
<feature type="domain" description="Amidase" evidence="11">
    <location>
        <begin position="21"/>
        <end position="460"/>
    </location>
</feature>
<comment type="function">
    <text evidence="10">Allows the formation of correctly charged Gln-tRNA(Gln) through the transamidation of misacylated Glu-tRNA(Gln) in organisms which lack glutaminyl-tRNA synthetase. The reaction takes place in the presence of glutamine and ATP through an activated gamma-phospho-Glu-tRNA(Gln).</text>
</comment>
<dbReference type="SUPFAM" id="SSF75304">
    <property type="entry name" value="Amidase signature (AS) enzymes"/>
    <property type="match status" value="1"/>
</dbReference>